<dbReference type="Pfam" id="PF00465">
    <property type="entry name" value="Fe-ADH"/>
    <property type="match status" value="1"/>
</dbReference>
<dbReference type="InterPro" id="IPR001670">
    <property type="entry name" value="ADH_Fe/GldA"/>
</dbReference>
<dbReference type="PROSITE" id="PS00060">
    <property type="entry name" value="ADH_IRON_2"/>
    <property type="match status" value="1"/>
</dbReference>
<gene>
    <name evidence="4" type="ORF">MTCD1_02765</name>
</gene>
<dbReference type="Gene3D" id="3.40.50.1970">
    <property type="match status" value="1"/>
</dbReference>
<dbReference type="PANTHER" id="PTHR43633:SF1">
    <property type="entry name" value="ALCOHOL DEHYDROGENASE YQHD"/>
    <property type="match status" value="1"/>
</dbReference>
<protein>
    <submittedName>
        <fullName evidence="4">NADH-dependent alcohol dehydrogenase</fullName>
        <ecNumber evidence="4">1.1.1.-</ecNumber>
    </submittedName>
</protein>
<dbReference type="RefSeq" id="WP_057179721.1">
    <property type="nucleotide sequence ID" value="NZ_BDQM01000026.1"/>
</dbReference>
<evidence type="ECO:0000313" key="5">
    <source>
        <dbReference type="Proteomes" id="UP000197068"/>
    </source>
</evidence>
<evidence type="ECO:0000259" key="3">
    <source>
        <dbReference type="Pfam" id="PF25137"/>
    </source>
</evidence>
<dbReference type="Gene3D" id="1.20.1090.10">
    <property type="entry name" value="Dehydroquinate synthase-like - alpha domain"/>
    <property type="match status" value="1"/>
</dbReference>
<dbReference type="EC" id="1.1.1.-" evidence="4"/>
<proteinExistence type="predicted"/>
<reference evidence="4 5" key="1">
    <citation type="submission" date="2017-06" db="EMBL/GenBank/DDBJ databases">
        <title>Whole Genome Sequences of Colwellia marinimaniae MTCD1.</title>
        <authorList>
            <person name="Kusumoto H."/>
            <person name="Inoue M."/>
            <person name="Tanikawa K."/>
            <person name="Maeji H."/>
            <person name="Cameron J.H."/>
            <person name="Bartlett D.H."/>
        </authorList>
    </citation>
    <scope>NUCLEOTIDE SEQUENCE [LARGE SCALE GENOMIC DNA]</scope>
    <source>
        <strain evidence="4 5">MTCD1</strain>
    </source>
</reference>
<dbReference type="Proteomes" id="UP000197068">
    <property type="component" value="Unassembled WGS sequence"/>
</dbReference>
<accession>A0ABQ0MXZ5</accession>
<dbReference type="EMBL" id="BDQM01000026">
    <property type="protein sequence ID" value="GAW97139.1"/>
    <property type="molecule type" value="Genomic_DNA"/>
</dbReference>
<dbReference type="InterPro" id="IPR056798">
    <property type="entry name" value="ADH_Fe_C"/>
</dbReference>
<evidence type="ECO:0000313" key="4">
    <source>
        <dbReference type="EMBL" id="GAW97139.1"/>
    </source>
</evidence>
<keyword evidence="5" id="KW-1185">Reference proteome</keyword>
<evidence type="ECO:0000256" key="1">
    <source>
        <dbReference type="ARBA" id="ARBA00023002"/>
    </source>
</evidence>
<evidence type="ECO:0000259" key="2">
    <source>
        <dbReference type="Pfam" id="PF00465"/>
    </source>
</evidence>
<dbReference type="SUPFAM" id="SSF56796">
    <property type="entry name" value="Dehydroquinate synthase-like"/>
    <property type="match status" value="1"/>
</dbReference>
<name>A0ABQ0MXZ5_9GAMM</name>
<dbReference type="InterPro" id="IPR018211">
    <property type="entry name" value="ADH_Fe_CS"/>
</dbReference>
<organism evidence="4 5">
    <name type="scientific">Colwellia marinimaniae</name>
    <dbReference type="NCBI Taxonomy" id="1513592"/>
    <lineage>
        <taxon>Bacteria</taxon>
        <taxon>Pseudomonadati</taxon>
        <taxon>Pseudomonadota</taxon>
        <taxon>Gammaproteobacteria</taxon>
        <taxon>Alteromonadales</taxon>
        <taxon>Colwelliaceae</taxon>
        <taxon>Colwellia</taxon>
    </lineage>
</organism>
<dbReference type="CDD" id="cd08187">
    <property type="entry name" value="BDH"/>
    <property type="match status" value="1"/>
</dbReference>
<dbReference type="GO" id="GO:0016491">
    <property type="term" value="F:oxidoreductase activity"/>
    <property type="evidence" value="ECO:0007669"/>
    <property type="project" value="UniProtKB-KW"/>
</dbReference>
<dbReference type="InterPro" id="IPR044731">
    <property type="entry name" value="BDH-like"/>
</dbReference>
<comment type="caution">
    <text evidence="4">The sequence shown here is derived from an EMBL/GenBank/DDBJ whole genome shotgun (WGS) entry which is preliminary data.</text>
</comment>
<dbReference type="Pfam" id="PF25137">
    <property type="entry name" value="ADH_Fe_C"/>
    <property type="match status" value="1"/>
</dbReference>
<feature type="domain" description="Alcohol dehydrogenase iron-type/glycerol dehydrogenase GldA" evidence="2">
    <location>
        <begin position="9"/>
        <end position="193"/>
    </location>
</feature>
<dbReference type="PANTHER" id="PTHR43633">
    <property type="entry name" value="ALCOHOL DEHYDROGENASE YQHD"/>
    <property type="match status" value="1"/>
</dbReference>
<feature type="domain" description="Fe-containing alcohol dehydrogenase-like C-terminal" evidence="3">
    <location>
        <begin position="207"/>
        <end position="376"/>
    </location>
</feature>
<sequence length="405" mass="44184">MLNFNFQNPTHIHFGEGTISVIATEIPLNARVLVVYGGGSIKTNGVYQQVIDALAKHTWFEFSGIEPNPTYDTLMKAQEIIKRENIDYLLAVGGGSVIDGAKFIAAAALYEGNSEGNAEGNAEGNSEGDSEVNDPWDILAKQQAVTKALPIGAVLTLPATGSESNGNSVVTRDGNKLPFSSPLVRPLFAVLDPSVTLSLSDRQISNGVVDAFVHTIEQYLTYSVNGKVQDRFSEGLLQTLIEEGPKALLPATKENLEVRANIMWSATMALNGLIGAGVPQDWSTHMIGHELTGAFGIDHARTLSIILPAVMKVRREQKREKLLQYASRVWQINEGDDDARIDQAILLTEQFFQQMQVPIRLSEVDLGSKDIDLLINRLEQHGMTALGEHDDITLAISREILTKAL</sequence>
<keyword evidence="1 4" id="KW-0560">Oxidoreductase</keyword>